<feature type="transmembrane region" description="Helical" evidence="1">
    <location>
        <begin position="38"/>
        <end position="62"/>
    </location>
</feature>
<protein>
    <recommendedName>
        <fullName evidence="4">ATP synthase protein I</fullName>
    </recommendedName>
</protein>
<accession>A0A4P7PSE0</accession>
<gene>
    <name evidence="2" type="ORF">GS03_00636</name>
</gene>
<dbReference type="KEGG" id="fsn:GS03_00636"/>
<evidence type="ECO:0008006" key="4">
    <source>
        <dbReference type="Google" id="ProtNLM"/>
    </source>
</evidence>
<keyword evidence="1" id="KW-0472">Membrane</keyword>
<evidence type="ECO:0000313" key="3">
    <source>
        <dbReference type="Proteomes" id="UP000296862"/>
    </source>
</evidence>
<keyword evidence="3" id="KW-1185">Reference proteome</keyword>
<keyword evidence="1" id="KW-1133">Transmembrane helix</keyword>
<feature type="transmembrane region" description="Helical" evidence="1">
    <location>
        <begin position="74"/>
        <end position="95"/>
    </location>
</feature>
<sequence length="132" mass="15133">MILKKYNSLFTVFIAAIIGLIAHKTISHFIIPKEFEDSFVYSTLLLYVLFALLSAVIISLLIMVKNTAENSVGFAFLAFTTLKMGIAYAFLRPIIHTQLPKTPTEKMNFFIVFIYFLIIETYVTIRILNNKQ</sequence>
<name>A0A4P7PSE0_9FLAO</name>
<dbReference type="EMBL" id="CP038810">
    <property type="protein sequence ID" value="QBZ97150.1"/>
    <property type="molecule type" value="Genomic_DNA"/>
</dbReference>
<keyword evidence="1" id="KW-0812">Transmembrane</keyword>
<evidence type="ECO:0000313" key="2">
    <source>
        <dbReference type="EMBL" id="QBZ97150.1"/>
    </source>
</evidence>
<dbReference type="OrthoDB" id="1375605at2"/>
<evidence type="ECO:0000256" key="1">
    <source>
        <dbReference type="SAM" id="Phobius"/>
    </source>
</evidence>
<organism evidence="2 3">
    <name type="scientific">Flavobacterium sangjuense</name>
    <dbReference type="NCBI Taxonomy" id="2518177"/>
    <lineage>
        <taxon>Bacteria</taxon>
        <taxon>Pseudomonadati</taxon>
        <taxon>Bacteroidota</taxon>
        <taxon>Flavobacteriia</taxon>
        <taxon>Flavobacteriales</taxon>
        <taxon>Flavobacteriaceae</taxon>
        <taxon>Flavobacterium</taxon>
    </lineage>
</organism>
<dbReference type="Proteomes" id="UP000296862">
    <property type="component" value="Chromosome"/>
</dbReference>
<feature type="transmembrane region" description="Helical" evidence="1">
    <location>
        <begin position="107"/>
        <end position="128"/>
    </location>
</feature>
<reference evidence="2 3" key="1">
    <citation type="submission" date="2019-04" db="EMBL/GenBank/DDBJ databases">
        <title>Flavobacterium sp. GS03.</title>
        <authorList>
            <person name="Kim H."/>
        </authorList>
    </citation>
    <scope>NUCLEOTIDE SEQUENCE [LARGE SCALE GENOMIC DNA]</scope>
    <source>
        <strain evidence="2 3">GS03</strain>
    </source>
</reference>
<dbReference type="RefSeq" id="WP_136151122.1">
    <property type="nucleotide sequence ID" value="NZ_CP038810.1"/>
</dbReference>
<proteinExistence type="predicted"/>
<dbReference type="AlphaFoldDB" id="A0A4P7PSE0"/>